<dbReference type="SUPFAM" id="SSF49785">
    <property type="entry name" value="Galactose-binding domain-like"/>
    <property type="match status" value="1"/>
</dbReference>
<dbReference type="STRING" id="321614.Q0UXX5"/>
<evidence type="ECO:0000256" key="1">
    <source>
        <dbReference type="SAM" id="MobiDB-lite"/>
    </source>
</evidence>
<evidence type="ECO:0008006" key="4">
    <source>
        <dbReference type="Google" id="ProtNLM"/>
    </source>
</evidence>
<proteinExistence type="predicted"/>
<protein>
    <recommendedName>
        <fullName evidence="4">CBM6 domain-containing protein</fullName>
    </recommendedName>
</protein>
<dbReference type="eggNOG" id="ENOG502QW2A">
    <property type="taxonomic scope" value="Eukaryota"/>
</dbReference>
<dbReference type="Proteomes" id="UP000001055">
    <property type="component" value="Unassembled WGS sequence"/>
</dbReference>
<dbReference type="PANTHER" id="PTHR22925">
    <property type="entry name" value="GLYCOSYL HYDROLASE 43 FAMILY MEMBER"/>
    <property type="match status" value="1"/>
</dbReference>
<feature type="region of interest" description="Disordered" evidence="1">
    <location>
        <begin position="166"/>
        <end position="190"/>
    </location>
</feature>
<dbReference type="Gene3D" id="2.60.120.260">
    <property type="entry name" value="Galactose-binding domain-like"/>
    <property type="match status" value="1"/>
</dbReference>
<dbReference type="SUPFAM" id="SSF75005">
    <property type="entry name" value="Arabinanase/levansucrase/invertase"/>
    <property type="match status" value="1"/>
</dbReference>
<dbReference type="Gene3D" id="2.115.10.20">
    <property type="entry name" value="Glycosyl hydrolase domain, family 43"/>
    <property type="match status" value="1"/>
</dbReference>
<dbReference type="EMBL" id="CH445329">
    <property type="protein sequence ID" value="EAT88594.2"/>
    <property type="molecule type" value="Genomic_DNA"/>
</dbReference>
<dbReference type="PANTHER" id="PTHR22925:SF3">
    <property type="entry name" value="GLYCOSYL HYDROLASE FAMILY PROTEIN 43"/>
    <property type="match status" value="1"/>
</dbReference>
<evidence type="ECO:0000313" key="3">
    <source>
        <dbReference type="Proteomes" id="UP000001055"/>
    </source>
</evidence>
<dbReference type="InterPro" id="IPR008979">
    <property type="entry name" value="Galactose-bd-like_sf"/>
</dbReference>
<name>Q0UXX5_PHANO</name>
<dbReference type="KEGG" id="pno:SNOG_03389"/>
<dbReference type="GeneID" id="5970819"/>
<gene>
    <name evidence="2" type="ORF">SNOG_03389</name>
</gene>
<sequence>MFNKKTNKYVLWMHIDSSNYGEAKIGVATGDSVCGKYTYLRSERPLGFESRDSGVYVDDDGKGYLLTEDRQNGLRINELSDDYLTITRNVHTWAEKYESPTVVKKNGVYFHWKKFADSGSNTFMYMGDRWFSGNLMRSTYIWLPLKIDGTTASMKNAVNWVLDPSTGSMNAGPEEKQAEGESGTLSNGAKVQSCSSCSGGNAVGYIGGSTGGAVVLANVQSASSTRTTLRIKHLNGDNGQRVADVSVNGKTQRVAFLPHGGGDPGTSVVHADLKQGNNEVKISMQGSWGPDVDRIMPEQNQINSGFLKLPGELRNEIYSYVIYPTLRSITIAITQKRKARHFSESVLNPGVFRICHQVRAEAISYLCSAKHLKICGSDAAIAFFDVLGDGIRGVKRISIAQPIRQGRPLPPEQIDMLFYYLDQAASLKYFKIEMGKIGAPYGWSKDIIGEDWVFLEKVSDFVKEKDGMKFMWEAGAYDSRAVDKNWVLSQTARANGIRELLGMDHEGWGSGDVIRLW</sequence>
<evidence type="ECO:0000313" key="2">
    <source>
        <dbReference type="EMBL" id="EAT88594.2"/>
    </source>
</evidence>
<dbReference type="VEuPathDB" id="FungiDB:JI435_302570"/>
<dbReference type="RefSeq" id="XP_001793956.1">
    <property type="nucleotide sequence ID" value="XM_001793904.1"/>
</dbReference>
<dbReference type="InParanoid" id="Q0UXX5"/>
<dbReference type="AlphaFoldDB" id="Q0UXX5"/>
<accession>Q0UXX5</accession>
<dbReference type="InterPro" id="IPR023296">
    <property type="entry name" value="Glyco_hydro_beta-prop_sf"/>
</dbReference>
<reference evidence="3" key="1">
    <citation type="journal article" date="2007" name="Plant Cell">
        <title>Dothideomycete-plant interactions illuminated by genome sequencing and EST analysis of the wheat pathogen Stagonospora nodorum.</title>
        <authorList>
            <person name="Hane J.K."/>
            <person name="Lowe R.G."/>
            <person name="Solomon P.S."/>
            <person name="Tan K.C."/>
            <person name="Schoch C.L."/>
            <person name="Spatafora J.W."/>
            <person name="Crous P.W."/>
            <person name="Kodira C."/>
            <person name="Birren B.W."/>
            <person name="Galagan J.E."/>
            <person name="Torriani S.F."/>
            <person name="McDonald B.A."/>
            <person name="Oliver R.P."/>
        </authorList>
    </citation>
    <scope>NUCLEOTIDE SEQUENCE [LARGE SCALE GENOMIC DNA]</scope>
    <source>
        <strain evidence="3">SN15 / ATCC MYA-4574 / FGSC 10173</strain>
    </source>
</reference>
<dbReference type="HOGENOM" id="CLU_526870_0_0_1"/>
<dbReference type="CDD" id="cd04081">
    <property type="entry name" value="CBM35_galactosidase-like"/>
    <property type="match status" value="1"/>
</dbReference>
<organism evidence="2 3">
    <name type="scientific">Phaeosphaeria nodorum (strain SN15 / ATCC MYA-4574 / FGSC 10173)</name>
    <name type="common">Glume blotch fungus</name>
    <name type="synonym">Parastagonospora nodorum</name>
    <dbReference type="NCBI Taxonomy" id="321614"/>
    <lineage>
        <taxon>Eukaryota</taxon>
        <taxon>Fungi</taxon>
        <taxon>Dikarya</taxon>
        <taxon>Ascomycota</taxon>
        <taxon>Pezizomycotina</taxon>
        <taxon>Dothideomycetes</taxon>
        <taxon>Pleosporomycetidae</taxon>
        <taxon>Pleosporales</taxon>
        <taxon>Pleosporineae</taxon>
        <taxon>Phaeosphaeriaceae</taxon>
        <taxon>Parastagonospora</taxon>
    </lineage>
</organism>